<accession>A0A915I677</accession>
<proteinExistence type="predicted"/>
<evidence type="ECO:0000313" key="2">
    <source>
        <dbReference type="WBParaSite" id="nRc.2.0.1.t09365-RA"/>
    </source>
</evidence>
<evidence type="ECO:0000313" key="1">
    <source>
        <dbReference type="Proteomes" id="UP000887565"/>
    </source>
</evidence>
<protein>
    <submittedName>
        <fullName evidence="2">Uncharacterized protein</fullName>
    </submittedName>
</protein>
<dbReference type="WBParaSite" id="nRc.2.0.1.t09365-RA">
    <property type="protein sequence ID" value="nRc.2.0.1.t09365-RA"/>
    <property type="gene ID" value="nRc.2.0.1.g09365"/>
</dbReference>
<reference evidence="2" key="1">
    <citation type="submission" date="2022-11" db="UniProtKB">
        <authorList>
            <consortium name="WormBaseParasite"/>
        </authorList>
    </citation>
    <scope>IDENTIFICATION</scope>
</reference>
<dbReference type="Proteomes" id="UP000887565">
    <property type="component" value="Unplaced"/>
</dbReference>
<name>A0A915I677_ROMCU</name>
<dbReference type="AlphaFoldDB" id="A0A915I677"/>
<organism evidence="1 2">
    <name type="scientific">Romanomermis culicivorax</name>
    <name type="common">Nematode worm</name>
    <dbReference type="NCBI Taxonomy" id="13658"/>
    <lineage>
        <taxon>Eukaryota</taxon>
        <taxon>Metazoa</taxon>
        <taxon>Ecdysozoa</taxon>
        <taxon>Nematoda</taxon>
        <taxon>Enoplea</taxon>
        <taxon>Dorylaimia</taxon>
        <taxon>Mermithida</taxon>
        <taxon>Mermithoidea</taxon>
        <taxon>Mermithidae</taxon>
        <taxon>Romanomermis</taxon>
    </lineage>
</organism>
<keyword evidence="1" id="KW-1185">Reference proteome</keyword>
<sequence>AKFTEEVESRYLLLNSSKLLLNSLPSQCVVCLAASNMAVVGWLGATVECRPATRRIAIFNDLVKLSFWTK</sequence>